<sequence length="45" mass="4778">MYDPKAVVTPRLADGWTQGRAKMPIGGAVPDGPAASRAGRERRLT</sequence>
<dbReference type="Proteomes" id="UP000675781">
    <property type="component" value="Unassembled WGS sequence"/>
</dbReference>
<dbReference type="EMBL" id="JAGSOG010000002">
    <property type="protein sequence ID" value="MBR7831779.1"/>
    <property type="molecule type" value="Genomic_DNA"/>
</dbReference>
<name>A0A941ILJ1_9ACTN</name>
<evidence type="ECO:0000313" key="2">
    <source>
        <dbReference type="EMBL" id="MBR7831779.1"/>
    </source>
</evidence>
<accession>A0A941ILJ1</accession>
<keyword evidence="3" id="KW-1185">Reference proteome</keyword>
<evidence type="ECO:0000256" key="1">
    <source>
        <dbReference type="SAM" id="MobiDB-lite"/>
    </source>
</evidence>
<reference evidence="2" key="1">
    <citation type="submission" date="2021-04" db="EMBL/GenBank/DDBJ databases">
        <title>Genome based classification of Actinospica acidithermotolerans sp. nov., an actinobacterium isolated from an Indonesian hot spring.</title>
        <authorList>
            <person name="Kusuma A.B."/>
            <person name="Putra K.E."/>
            <person name="Nafisah S."/>
            <person name="Loh J."/>
            <person name="Nouioui I."/>
            <person name="Goodfellow M."/>
        </authorList>
    </citation>
    <scope>NUCLEOTIDE SEQUENCE</scope>
    <source>
        <strain evidence="2">CSCA 57</strain>
    </source>
</reference>
<dbReference type="RefSeq" id="WP_212526311.1">
    <property type="nucleotide sequence ID" value="NZ_JAGSOG010000002.1"/>
</dbReference>
<comment type="caution">
    <text evidence="2">The sequence shown here is derived from an EMBL/GenBank/DDBJ whole genome shotgun (WGS) entry which is preliminary data.</text>
</comment>
<evidence type="ECO:0000313" key="3">
    <source>
        <dbReference type="Proteomes" id="UP000675781"/>
    </source>
</evidence>
<organism evidence="2 3">
    <name type="scientific">Actinospica durhamensis</name>
    <dbReference type="NCBI Taxonomy" id="1508375"/>
    <lineage>
        <taxon>Bacteria</taxon>
        <taxon>Bacillati</taxon>
        <taxon>Actinomycetota</taxon>
        <taxon>Actinomycetes</taxon>
        <taxon>Catenulisporales</taxon>
        <taxon>Actinospicaceae</taxon>
        <taxon>Actinospica</taxon>
    </lineage>
</organism>
<dbReference type="AlphaFoldDB" id="A0A941ILJ1"/>
<feature type="region of interest" description="Disordered" evidence="1">
    <location>
        <begin position="18"/>
        <end position="45"/>
    </location>
</feature>
<protein>
    <submittedName>
        <fullName evidence="2">Uncharacterized protein</fullName>
    </submittedName>
</protein>
<proteinExistence type="predicted"/>
<gene>
    <name evidence="2" type="ORF">KDL01_00820</name>
</gene>